<accession>A0A512HK97</accession>
<dbReference type="RefSeq" id="WP_235916630.1">
    <property type="nucleotide sequence ID" value="NZ_BJZP01000013.1"/>
</dbReference>
<evidence type="ECO:0008006" key="3">
    <source>
        <dbReference type="Google" id="ProtNLM"/>
    </source>
</evidence>
<keyword evidence="2" id="KW-1185">Reference proteome</keyword>
<evidence type="ECO:0000313" key="2">
    <source>
        <dbReference type="Proteomes" id="UP000321717"/>
    </source>
</evidence>
<dbReference type="EMBL" id="BJZP01000013">
    <property type="protein sequence ID" value="GEO85865.1"/>
    <property type="molecule type" value="Genomic_DNA"/>
</dbReference>
<protein>
    <recommendedName>
        <fullName evidence="3">DUF2946 domain-containing protein</fullName>
    </recommendedName>
</protein>
<name>A0A512HK97_9HYPH</name>
<organism evidence="1 2">
    <name type="scientific">Ciceribacter naphthalenivorans</name>
    <dbReference type="NCBI Taxonomy" id="1118451"/>
    <lineage>
        <taxon>Bacteria</taxon>
        <taxon>Pseudomonadati</taxon>
        <taxon>Pseudomonadota</taxon>
        <taxon>Alphaproteobacteria</taxon>
        <taxon>Hyphomicrobiales</taxon>
        <taxon>Rhizobiaceae</taxon>
        <taxon>Ciceribacter</taxon>
    </lineage>
</organism>
<dbReference type="AlphaFoldDB" id="A0A512HK97"/>
<dbReference type="Proteomes" id="UP000321717">
    <property type="component" value="Unassembled WGS sequence"/>
</dbReference>
<comment type="caution">
    <text evidence="1">The sequence shown here is derived from an EMBL/GenBank/DDBJ whole genome shotgun (WGS) entry which is preliminary data.</text>
</comment>
<evidence type="ECO:0000313" key="1">
    <source>
        <dbReference type="EMBL" id="GEO85865.1"/>
    </source>
</evidence>
<reference evidence="1 2" key="1">
    <citation type="submission" date="2019-07" db="EMBL/GenBank/DDBJ databases">
        <title>Whole genome shotgun sequence of Rhizobium naphthalenivorans NBRC 107585.</title>
        <authorList>
            <person name="Hosoyama A."/>
            <person name="Uohara A."/>
            <person name="Ohji S."/>
            <person name="Ichikawa N."/>
        </authorList>
    </citation>
    <scope>NUCLEOTIDE SEQUENCE [LARGE SCALE GENOMIC DNA]</scope>
    <source>
        <strain evidence="1 2">NBRC 107585</strain>
    </source>
</reference>
<gene>
    <name evidence="1" type="ORF">RNA01_27970</name>
</gene>
<proteinExistence type="predicted"/>
<sequence length="126" mass="13083">MTIWQAVTRTLCVIALIAVGLSHRPPAFGPPNLSPAEIAALTLPDGSLPELCLGGEGEDGKNHSGTSHCDACLISSSVLTPTPVDVAGVRLAIVVAALLPPRFEAFHRHVFPPNAAPRAPPLPVFV</sequence>